<dbReference type="InterPro" id="IPR007707">
    <property type="entry name" value="TACC_C"/>
</dbReference>
<dbReference type="Proteomes" id="UP000664991">
    <property type="component" value="Chromosome 17"/>
</dbReference>
<accession>A0A836CTN0</accession>
<evidence type="ECO:0000313" key="9">
    <source>
        <dbReference type="EMBL" id="KAG5198535.1"/>
    </source>
</evidence>
<keyword evidence="4" id="KW-0597">Phosphoprotein</keyword>
<comment type="subcellular location">
    <subcellularLocation>
        <location evidence="1">Cytoplasm</location>
        <location evidence="1">Cytoskeleton</location>
    </subcellularLocation>
</comment>
<proteinExistence type="inferred from homology"/>
<evidence type="ECO:0000256" key="7">
    <source>
        <dbReference type="SAM" id="Coils"/>
    </source>
</evidence>
<feature type="coiled-coil region" evidence="7">
    <location>
        <begin position="96"/>
        <end position="130"/>
    </location>
</feature>
<feature type="domain" description="Transforming acidic coiled-coil-containing protein C-terminal" evidence="8">
    <location>
        <begin position="101"/>
        <end position="161"/>
    </location>
</feature>
<organism evidence="9 10">
    <name type="scientific">Ovis aries</name>
    <name type="common">Sheep</name>
    <dbReference type="NCBI Taxonomy" id="9940"/>
    <lineage>
        <taxon>Eukaryota</taxon>
        <taxon>Metazoa</taxon>
        <taxon>Chordata</taxon>
        <taxon>Craniata</taxon>
        <taxon>Vertebrata</taxon>
        <taxon>Euteleostomi</taxon>
        <taxon>Mammalia</taxon>
        <taxon>Eutheria</taxon>
        <taxon>Laurasiatheria</taxon>
        <taxon>Artiodactyla</taxon>
        <taxon>Ruminantia</taxon>
        <taxon>Pecora</taxon>
        <taxon>Bovidae</taxon>
        <taxon>Caprinae</taxon>
        <taxon>Ovis</taxon>
    </lineage>
</organism>
<evidence type="ECO:0000259" key="8">
    <source>
        <dbReference type="Pfam" id="PF05010"/>
    </source>
</evidence>
<dbReference type="GO" id="GO:0007052">
    <property type="term" value="P:mitotic spindle organization"/>
    <property type="evidence" value="ECO:0007669"/>
    <property type="project" value="InterPro"/>
</dbReference>
<comment type="similarity">
    <text evidence="2">Belongs to the TACC family.</text>
</comment>
<gene>
    <name evidence="9" type="ORF">JEQ12_007131</name>
</gene>
<evidence type="ECO:0000256" key="3">
    <source>
        <dbReference type="ARBA" id="ARBA00022490"/>
    </source>
</evidence>
<evidence type="ECO:0000256" key="4">
    <source>
        <dbReference type="ARBA" id="ARBA00022553"/>
    </source>
</evidence>
<dbReference type="Pfam" id="PF05010">
    <property type="entry name" value="TACC_C"/>
    <property type="match status" value="1"/>
</dbReference>
<dbReference type="PANTHER" id="PTHR13924:SF4">
    <property type="entry name" value="TRANSFORMING ACIDIC COILED-COIL-CONTAINING PROTEIN 3"/>
    <property type="match status" value="1"/>
</dbReference>
<dbReference type="GO" id="GO:0021987">
    <property type="term" value="P:cerebral cortex development"/>
    <property type="evidence" value="ECO:0007669"/>
    <property type="project" value="TreeGrafter"/>
</dbReference>
<reference evidence="9 10" key="1">
    <citation type="submission" date="2020-12" db="EMBL/GenBank/DDBJ databases">
        <title>De novo assembly of Tibetan sheep genome.</title>
        <authorList>
            <person name="Li X."/>
        </authorList>
    </citation>
    <scope>NUCLEOTIDE SEQUENCE [LARGE SCALE GENOMIC DNA]</scope>
    <source>
        <tissue evidence="9">Heart</tissue>
    </source>
</reference>
<keyword evidence="3" id="KW-0963">Cytoplasm</keyword>
<evidence type="ECO:0000256" key="2">
    <source>
        <dbReference type="ARBA" id="ARBA00009423"/>
    </source>
</evidence>
<dbReference type="InterPro" id="IPR039915">
    <property type="entry name" value="TACC"/>
</dbReference>
<evidence type="ECO:0000256" key="6">
    <source>
        <dbReference type="ARBA" id="ARBA00023212"/>
    </source>
</evidence>
<name>A0A836CTN0_SHEEP</name>
<dbReference type="AlphaFoldDB" id="A0A836CTN0"/>
<dbReference type="EMBL" id="JAEMGP010000017">
    <property type="protein sequence ID" value="KAG5198535.1"/>
    <property type="molecule type" value="Genomic_DNA"/>
</dbReference>
<comment type="caution">
    <text evidence="9">The sequence shown here is derived from an EMBL/GenBank/DDBJ whole genome shotgun (WGS) entry which is preliminary data.</text>
</comment>
<protein>
    <recommendedName>
        <fullName evidence="8">Transforming acidic coiled-coil-containing protein C-terminal domain-containing protein</fullName>
    </recommendedName>
</protein>
<dbReference type="GO" id="GO:0005737">
    <property type="term" value="C:cytoplasm"/>
    <property type="evidence" value="ECO:0007669"/>
    <property type="project" value="TreeGrafter"/>
</dbReference>
<evidence type="ECO:0000313" key="10">
    <source>
        <dbReference type="Proteomes" id="UP000664991"/>
    </source>
</evidence>
<evidence type="ECO:0000256" key="1">
    <source>
        <dbReference type="ARBA" id="ARBA00004245"/>
    </source>
</evidence>
<evidence type="ECO:0000256" key="5">
    <source>
        <dbReference type="ARBA" id="ARBA00023054"/>
    </source>
</evidence>
<keyword evidence="6" id="KW-0206">Cytoskeleton</keyword>
<keyword evidence="5 7" id="KW-0175">Coiled coil</keyword>
<sequence>MSLHIFSDESVTGDKSAENCDFLFSPPELTGRSSVLRLSQKENVPPKSTDKAVKEPRAAGLAPCDLGPGAPLLPVGPIVDVLQYSQKNLDSAVEATQKENEVMEESQRQKELAKAEMQKVLKEKVQLMADLHSMEKSFSDLFKRFEKQKENKESLKKCVED</sequence>
<dbReference type="GO" id="GO:0007097">
    <property type="term" value="P:nuclear migration"/>
    <property type="evidence" value="ECO:0007669"/>
    <property type="project" value="TreeGrafter"/>
</dbReference>
<dbReference type="PANTHER" id="PTHR13924">
    <property type="entry name" value="TRANSFORMING ACIDIC COILED-COIL CONTAINING PROTEIN 1/2"/>
    <property type="match status" value="1"/>
</dbReference>
<dbReference type="GO" id="GO:0005856">
    <property type="term" value="C:cytoskeleton"/>
    <property type="evidence" value="ECO:0007669"/>
    <property type="project" value="UniProtKB-SubCell"/>
</dbReference>